<keyword evidence="1" id="KW-1133">Transmembrane helix</keyword>
<dbReference type="KEGG" id="ech:ECH_0488"/>
<feature type="transmembrane region" description="Helical" evidence="1">
    <location>
        <begin position="794"/>
        <end position="813"/>
    </location>
</feature>
<dbReference type="STRING" id="205920.ECH_0488"/>
<feature type="transmembrane region" description="Helical" evidence="1">
    <location>
        <begin position="680"/>
        <end position="703"/>
    </location>
</feature>
<dbReference type="EMBL" id="CP000236">
    <property type="protein sequence ID" value="ABD44508.1"/>
    <property type="molecule type" value="Genomic_DNA"/>
</dbReference>
<sequence>MIQIDNVRLENHFLYIDIIYNSDDDRKKILNVLPRGVIQEDLVDCRLTVKKSDLIFFKTQLHNPFRATAGNNEYNIRLMMYLIFEATDLWELHCCDIYSSIKGHYQHDQRECKGIFQQLMSYFFKSKECVGRMGEDCVRDLNPLCFPNPELLRSKLCIHSDGKYYVFLSTIKEYEDSVLFKVITKKLQMLELESAKSSDDSVLLKILDQKKCLQYFIACLSDVNCFNSLAVPFHVFLEALNILISDQVIVKEIEGLLRERQLHDMINHVAYKFFQDKKQYGIDVYGQGLEKAHDIYYELYGNNLPEDNLAVKKAILSLQNVKFNITANLDFFIKMNSDKGILRAQQYFRGLTALVEAEINFLQKFQDVLVIKDLDLFLKVTCKNVHDDINRLLAAYDFFMQKKIVDRNAILKFTKKELLELTQYTNSRVLLLKEIVRYMNDSIRAKNINKSFLSERVIGFIVDNHPILSTQLLKDNRLISSIDFPGLIDSIVCVNGKWIIRNKEKNKWLLRQLKLHSLIDYLDINIDCLDILDELWDKKISDSKFLGILRVIINNSHTDKKFIYDVKVSKSLRVLQVLYRISHFIPFSSIWRYYINPSRYRTTPGYVGDNVKEKLYTQNKKIPVTSFSSKIIENIKLCNSEERYVQSYYEAKFLKKRIRKDNNIAGRFEKLKIRLLSNRFVAYVLFGLMFVIILISAIVGRILMHFNIIPGVFIGKFIYGMQGIFDSLCVVVGLDTIVDKGLSLILDTAGIIVRVLDFILLCGLLSECIRFFIKLVYLICKHVYKVCENIYEFLKIYGFKYSCIILLSKIWFIKHREFETCQQQRESSEQGYDINGGLIEALEQIYGKVKVSDGLSSRIISMTRELSSQIDQILCCNKPKPEFLLKEFESHTSKLPQDVVGNVNYIKLKYEFSYLLNNYTEKINYCSDTDRLNILNSFQKRSALYDKITAVNLQTRYFHKDSCVKICNTRDVERIFAEANTMGDIVTVELLDAKIASLKWAIHMLDVHDVYNIKNRSEPVFLNTKVDHSMTVVLYDCILRLQNYRKQLQFGKLISKKFIDTDIDSNFSPYIRDVYHVLQSLDDNSMLNSQTSSIRIFVENFFDSNSLLLKKPSDKAKDLANYIKIDKGTVSCMSRIKKSIYEFIEYFQDPKSISISFILYYLLRLTNSITLLSIADYVTQITDHALDIVMLDGLYEYFTCTDFGKLLLVEFYQKGILFKDIMFMCSEFDLGLLYNNIQTVQGSLHCQDINYSIYSSSFHRGNPAQEKISQMINGFIEVLCEGLFIKGVQQLVNYFKKKVVYNIQYFMLHENMASNSVLFNTKCVSDCYYSADVKVVQEVGCRRQRGELFLSDVDHTLELSIDR</sequence>
<organism evidence="2 3">
    <name type="scientific">Ehrlichia chaffeensis (strain ATCC CRL-10679 / Arkansas)</name>
    <dbReference type="NCBI Taxonomy" id="205920"/>
    <lineage>
        <taxon>Bacteria</taxon>
        <taxon>Pseudomonadati</taxon>
        <taxon>Pseudomonadota</taxon>
        <taxon>Alphaproteobacteria</taxon>
        <taxon>Rickettsiales</taxon>
        <taxon>Anaplasmataceae</taxon>
        <taxon>Ehrlichia</taxon>
    </lineage>
</organism>
<evidence type="ECO:0000256" key="1">
    <source>
        <dbReference type="SAM" id="Phobius"/>
    </source>
</evidence>
<dbReference type="HOGENOM" id="CLU_254774_0_0_5"/>
<protein>
    <submittedName>
        <fullName evidence="2">Uncharacterized protein</fullName>
    </submittedName>
</protein>
<name>Q2GGX9_EHRCR</name>
<keyword evidence="1" id="KW-0472">Membrane</keyword>
<feature type="transmembrane region" description="Helical" evidence="1">
    <location>
        <begin position="751"/>
        <end position="773"/>
    </location>
</feature>
<gene>
    <name evidence="2" type="ordered locus">ECH_0488</name>
</gene>
<evidence type="ECO:0000313" key="3">
    <source>
        <dbReference type="Proteomes" id="UP000008320"/>
    </source>
</evidence>
<dbReference type="Proteomes" id="UP000008320">
    <property type="component" value="Chromosome"/>
</dbReference>
<proteinExistence type="predicted"/>
<accession>Q2GGX9</accession>
<reference evidence="2 3" key="1">
    <citation type="journal article" date="2006" name="PLoS Genet.">
        <title>Comparative genomics of emerging human ehrlichiosis agents.</title>
        <authorList>
            <person name="Dunning Hotopp J.C."/>
            <person name="Lin M."/>
            <person name="Madupu R."/>
            <person name="Crabtree J."/>
            <person name="Angiuoli S.V."/>
            <person name="Eisen J.A."/>
            <person name="Seshadri R."/>
            <person name="Ren Q."/>
            <person name="Wu M."/>
            <person name="Utterback T.R."/>
            <person name="Smith S."/>
            <person name="Lewis M."/>
            <person name="Khouri H."/>
            <person name="Zhang C."/>
            <person name="Niu H."/>
            <person name="Lin Q."/>
            <person name="Ohashi N."/>
            <person name="Zhi N."/>
            <person name="Nelson W."/>
            <person name="Brinkac L.M."/>
            <person name="Dodson R.J."/>
            <person name="Rosovitz M.J."/>
            <person name="Sundaram J."/>
            <person name="Daugherty S.C."/>
            <person name="Davidsen T."/>
            <person name="Durkin A.S."/>
            <person name="Gwinn M."/>
            <person name="Haft D.H."/>
            <person name="Selengut J.D."/>
            <person name="Sullivan S.A."/>
            <person name="Zafar N."/>
            <person name="Zhou L."/>
            <person name="Benahmed F."/>
            <person name="Forberger H."/>
            <person name="Halpin R."/>
            <person name="Mulligan S."/>
            <person name="Robinson J."/>
            <person name="White O."/>
            <person name="Rikihisa Y."/>
            <person name="Tettelin H."/>
        </authorList>
    </citation>
    <scope>NUCLEOTIDE SEQUENCE [LARGE SCALE GENOMIC DNA]</scope>
    <source>
        <strain evidence="3">ATCC CRL-10679 / Arkansas</strain>
    </source>
</reference>
<keyword evidence="3" id="KW-1185">Reference proteome</keyword>
<evidence type="ECO:0000313" key="2">
    <source>
        <dbReference type="EMBL" id="ABD44508.1"/>
    </source>
</evidence>
<keyword evidence="1" id="KW-0812">Transmembrane</keyword>